<proteinExistence type="predicted"/>
<dbReference type="Gene3D" id="2.60.120.330">
    <property type="entry name" value="B-lactam Antibiotic, Isopenicillin N Synthase, Chain"/>
    <property type="match status" value="1"/>
</dbReference>
<protein>
    <recommendedName>
        <fullName evidence="3">Isopenicillin N synthase-like Fe(2+) 2OG dioxygenase domain-containing protein</fullName>
    </recommendedName>
</protein>
<gene>
    <name evidence="1" type="ORF">RDI58_024846</name>
</gene>
<evidence type="ECO:0008006" key="3">
    <source>
        <dbReference type="Google" id="ProtNLM"/>
    </source>
</evidence>
<reference evidence="1 2" key="1">
    <citation type="submission" date="2024-02" db="EMBL/GenBank/DDBJ databases">
        <title>de novo genome assembly of Solanum bulbocastanum strain 11H21.</title>
        <authorList>
            <person name="Hosaka A.J."/>
        </authorList>
    </citation>
    <scope>NUCLEOTIDE SEQUENCE [LARGE SCALE GENOMIC DNA]</scope>
    <source>
        <tissue evidence="1">Young leaves</tissue>
    </source>
</reference>
<name>A0AAN8SYD3_SOLBU</name>
<sequence length="112" mass="13015">MIFSQCFYKITSEDFKCFTRINGLMFLLRIISNDKYISVEHRVLANKVGLRVSGPCFFDTNSMSSSKLYGPISELLLEDNPPKYHATTVKDYHEYFRKKGLDVTSALLRYKI</sequence>
<evidence type="ECO:0000313" key="1">
    <source>
        <dbReference type="EMBL" id="KAK6778128.1"/>
    </source>
</evidence>
<evidence type="ECO:0000313" key="2">
    <source>
        <dbReference type="Proteomes" id="UP001371456"/>
    </source>
</evidence>
<dbReference type="AlphaFoldDB" id="A0AAN8SYD3"/>
<dbReference type="Proteomes" id="UP001371456">
    <property type="component" value="Unassembled WGS sequence"/>
</dbReference>
<dbReference type="EMBL" id="JBANQN010000010">
    <property type="protein sequence ID" value="KAK6778128.1"/>
    <property type="molecule type" value="Genomic_DNA"/>
</dbReference>
<comment type="caution">
    <text evidence="1">The sequence shown here is derived from an EMBL/GenBank/DDBJ whole genome shotgun (WGS) entry which is preliminary data.</text>
</comment>
<dbReference type="SUPFAM" id="SSF51197">
    <property type="entry name" value="Clavaminate synthase-like"/>
    <property type="match status" value="1"/>
</dbReference>
<dbReference type="InterPro" id="IPR027443">
    <property type="entry name" value="IPNS-like_sf"/>
</dbReference>
<keyword evidence="2" id="KW-1185">Reference proteome</keyword>
<organism evidence="1 2">
    <name type="scientific">Solanum bulbocastanum</name>
    <name type="common">Wild potato</name>
    <dbReference type="NCBI Taxonomy" id="147425"/>
    <lineage>
        <taxon>Eukaryota</taxon>
        <taxon>Viridiplantae</taxon>
        <taxon>Streptophyta</taxon>
        <taxon>Embryophyta</taxon>
        <taxon>Tracheophyta</taxon>
        <taxon>Spermatophyta</taxon>
        <taxon>Magnoliopsida</taxon>
        <taxon>eudicotyledons</taxon>
        <taxon>Gunneridae</taxon>
        <taxon>Pentapetalae</taxon>
        <taxon>asterids</taxon>
        <taxon>lamiids</taxon>
        <taxon>Solanales</taxon>
        <taxon>Solanaceae</taxon>
        <taxon>Solanoideae</taxon>
        <taxon>Solaneae</taxon>
        <taxon>Solanum</taxon>
    </lineage>
</organism>
<accession>A0AAN8SYD3</accession>